<dbReference type="Proteomes" id="UP000595437">
    <property type="component" value="Chromosome 3"/>
</dbReference>
<dbReference type="EMBL" id="CP045892">
    <property type="protein sequence ID" value="QQP52779.1"/>
    <property type="molecule type" value="Genomic_DNA"/>
</dbReference>
<organism evidence="2 3">
    <name type="scientific">Caligus rogercresseyi</name>
    <name type="common">Sea louse</name>
    <dbReference type="NCBI Taxonomy" id="217165"/>
    <lineage>
        <taxon>Eukaryota</taxon>
        <taxon>Metazoa</taxon>
        <taxon>Ecdysozoa</taxon>
        <taxon>Arthropoda</taxon>
        <taxon>Crustacea</taxon>
        <taxon>Multicrustacea</taxon>
        <taxon>Hexanauplia</taxon>
        <taxon>Copepoda</taxon>
        <taxon>Siphonostomatoida</taxon>
        <taxon>Caligidae</taxon>
        <taxon>Caligus</taxon>
    </lineage>
</organism>
<protein>
    <submittedName>
        <fullName evidence="2">Fragile X mental retardation protein</fullName>
    </submittedName>
</protein>
<sequence>MGKKCCVPGCRSGYAGVVPSVPPGDAQLQHRGGSGSPQHCTRLGGLWLVARTRRGAPEQRGRPLQLNLRRGAPGLQPSGPPGLPSPSIQHATIQDKDFYSNLDAAALRDEGNYAEDEDSHAVFVKSINACSVKYEPAKRSLRVVSTDEDTQESRHDPGHALSKLHTEGLLKSKTEEVERHLEATRIQSTYGYT</sequence>
<reference evidence="3" key="1">
    <citation type="submission" date="2021-01" db="EMBL/GenBank/DDBJ databases">
        <title>Caligus Genome Assembly.</title>
        <authorList>
            <person name="Gallardo-Escarate C."/>
        </authorList>
    </citation>
    <scope>NUCLEOTIDE SEQUENCE [LARGE SCALE GENOMIC DNA]</scope>
</reference>
<evidence type="ECO:0000313" key="3">
    <source>
        <dbReference type="Proteomes" id="UP000595437"/>
    </source>
</evidence>
<evidence type="ECO:0000313" key="2">
    <source>
        <dbReference type="EMBL" id="QQP52779.1"/>
    </source>
</evidence>
<keyword evidence="3" id="KW-1185">Reference proteome</keyword>
<gene>
    <name evidence="2" type="ORF">FKW44_005027</name>
</gene>
<dbReference type="OrthoDB" id="6252957at2759"/>
<dbReference type="AlphaFoldDB" id="A0A7T8KAY0"/>
<proteinExistence type="predicted"/>
<evidence type="ECO:0000256" key="1">
    <source>
        <dbReference type="SAM" id="MobiDB-lite"/>
    </source>
</evidence>
<name>A0A7T8KAY0_CALRO</name>
<accession>A0A7T8KAY0</accession>
<feature type="region of interest" description="Disordered" evidence="1">
    <location>
        <begin position="55"/>
        <end position="89"/>
    </location>
</feature>